<accession>A0ABW7X0W5</accession>
<keyword evidence="1" id="KW-0238">DNA-binding</keyword>
<evidence type="ECO:0000256" key="1">
    <source>
        <dbReference type="ARBA" id="ARBA00023125"/>
    </source>
</evidence>
<reference evidence="3 4" key="1">
    <citation type="submission" date="2024-10" db="EMBL/GenBank/DDBJ databases">
        <title>The Natural Products Discovery Center: Release of the First 8490 Sequenced Strains for Exploring Actinobacteria Biosynthetic Diversity.</title>
        <authorList>
            <person name="Kalkreuter E."/>
            <person name="Kautsar S.A."/>
            <person name="Yang D."/>
            <person name="Bader C.D."/>
            <person name="Teijaro C.N."/>
            <person name="Fluegel L."/>
            <person name="Davis C.M."/>
            <person name="Simpson J.R."/>
            <person name="Lauterbach L."/>
            <person name="Steele A.D."/>
            <person name="Gui C."/>
            <person name="Meng S."/>
            <person name="Li G."/>
            <person name="Viehrig K."/>
            <person name="Ye F."/>
            <person name="Su P."/>
            <person name="Kiefer A.F."/>
            <person name="Nichols A."/>
            <person name="Cepeda A.J."/>
            <person name="Yan W."/>
            <person name="Fan B."/>
            <person name="Jiang Y."/>
            <person name="Adhikari A."/>
            <person name="Zheng C.-J."/>
            <person name="Schuster L."/>
            <person name="Cowan T.M."/>
            <person name="Smanski M.J."/>
            <person name="Chevrette M.G."/>
            <person name="De Carvalho L.P.S."/>
            <person name="Shen B."/>
        </authorList>
    </citation>
    <scope>NUCLEOTIDE SEQUENCE [LARGE SCALE GENOMIC DNA]</scope>
    <source>
        <strain evidence="3 4">NPDC019275</strain>
    </source>
</reference>
<proteinExistence type="predicted"/>
<dbReference type="PANTHER" id="PTHR33221:SF4">
    <property type="entry name" value="HTH-TYPE TRANSCRIPTIONAL REPRESSOR NSRR"/>
    <property type="match status" value="1"/>
</dbReference>
<protein>
    <submittedName>
        <fullName evidence="3">RrF2 family transcriptional regulator</fullName>
    </submittedName>
</protein>
<dbReference type="InterPro" id="IPR000944">
    <property type="entry name" value="Tscrpt_reg_Rrf2"/>
</dbReference>
<comment type="cofactor">
    <cofactor evidence="2">
        <name>[2Fe-2S] cluster</name>
        <dbReference type="ChEBI" id="CHEBI:190135"/>
    </cofactor>
</comment>
<organism evidence="3 4">
    <name type="scientific">Nocardia xishanensis</name>
    <dbReference type="NCBI Taxonomy" id="238964"/>
    <lineage>
        <taxon>Bacteria</taxon>
        <taxon>Bacillati</taxon>
        <taxon>Actinomycetota</taxon>
        <taxon>Actinomycetes</taxon>
        <taxon>Mycobacteriales</taxon>
        <taxon>Nocardiaceae</taxon>
        <taxon>Nocardia</taxon>
    </lineage>
</organism>
<dbReference type="Pfam" id="PF02082">
    <property type="entry name" value="Rrf2"/>
    <property type="match status" value="1"/>
</dbReference>
<name>A0ABW7X0W5_9NOCA</name>
<evidence type="ECO:0000256" key="2">
    <source>
        <dbReference type="ARBA" id="ARBA00034078"/>
    </source>
</evidence>
<gene>
    <name evidence="3" type="ORF">ACH49W_15365</name>
</gene>
<keyword evidence="4" id="KW-1185">Reference proteome</keyword>
<dbReference type="Gene3D" id="1.10.10.10">
    <property type="entry name" value="Winged helix-like DNA-binding domain superfamily/Winged helix DNA-binding domain"/>
    <property type="match status" value="1"/>
</dbReference>
<dbReference type="InterPro" id="IPR036388">
    <property type="entry name" value="WH-like_DNA-bd_sf"/>
</dbReference>
<dbReference type="PANTHER" id="PTHR33221">
    <property type="entry name" value="WINGED HELIX-TURN-HELIX TRANSCRIPTIONAL REGULATOR, RRF2 FAMILY"/>
    <property type="match status" value="1"/>
</dbReference>
<sequence length="157" mass="16873">MQLTRFTDLGLRVVMRLAVAEEGVRPGSREIAEELSVSYTHAAKVITRLGELGVVDARRGRSGGLAITELGRTATVGWLARRLEGEAEVVECDGAIPCPLRSGCRLRSALRRAQQAFFESLDTLTIEDLTRNPTGTVLLALPRIGGADTQISATNGE</sequence>
<dbReference type="NCBIfam" id="TIGR00738">
    <property type="entry name" value="rrf2_super"/>
    <property type="match status" value="1"/>
</dbReference>
<dbReference type="RefSeq" id="WP_357402321.1">
    <property type="nucleotide sequence ID" value="NZ_JBEYCD010000003.1"/>
</dbReference>
<dbReference type="InterPro" id="IPR036390">
    <property type="entry name" value="WH_DNA-bd_sf"/>
</dbReference>
<dbReference type="SUPFAM" id="SSF46785">
    <property type="entry name" value="Winged helix' DNA-binding domain"/>
    <property type="match status" value="1"/>
</dbReference>
<dbReference type="Proteomes" id="UP001611415">
    <property type="component" value="Unassembled WGS sequence"/>
</dbReference>
<comment type="caution">
    <text evidence="3">The sequence shown here is derived from an EMBL/GenBank/DDBJ whole genome shotgun (WGS) entry which is preliminary data.</text>
</comment>
<evidence type="ECO:0000313" key="4">
    <source>
        <dbReference type="Proteomes" id="UP001611415"/>
    </source>
</evidence>
<dbReference type="EMBL" id="JBIRYO010000008">
    <property type="protein sequence ID" value="MFI2474753.1"/>
    <property type="molecule type" value="Genomic_DNA"/>
</dbReference>
<dbReference type="PROSITE" id="PS51197">
    <property type="entry name" value="HTH_RRF2_2"/>
    <property type="match status" value="1"/>
</dbReference>
<evidence type="ECO:0000313" key="3">
    <source>
        <dbReference type="EMBL" id="MFI2474753.1"/>
    </source>
</evidence>